<dbReference type="Proteomes" id="UP000324222">
    <property type="component" value="Unassembled WGS sequence"/>
</dbReference>
<evidence type="ECO:0000313" key="2">
    <source>
        <dbReference type="EMBL" id="MPC95162.1"/>
    </source>
</evidence>
<reference evidence="2 3" key="1">
    <citation type="submission" date="2019-05" db="EMBL/GenBank/DDBJ databases">
        <title>Another draft genome of Portunus trituberculatus and its Hox gene families provides insights of decapod evolution.</title>
        <authorList>
            <person name="Jeong J.-H."/>
            <person name="Song I."/>
            <person name="Kim S."/>
            <person name="Choi T."/>
            <person name="Kim D."/>
            <person name="Ryu S."/>
            <person name="Kim W."/>
        </authorList>
    </citation>
    <scope>NUCLEOTIDE SEQUENCE [LARGE SCALE GENOMIC DNA]</scope>
    <source>
        <tissue evidence="2">Muscle</tissue>
    </source>
</reference>
<evidence type="ECO:0000256" key="1">
    <source>
        <dbReference type="SAM" id="MobiDB-lite"/>
    </source>
</evidence>
<dbReference type="AlphaFoldDB" id="A0A5B7JGD0"/>
<comment type="caution">
    <text evidence="2">The sequence shown here is derived from an EMBL/GenBank/DDBJ whole genome shotgun (WGS) entry which is preliminary data.</text>
</comment>
<name>A0A5B7JGD0_PORTR</name>
<organism evidence="2 3">
    <name type="scientific">Portunus trituberculatus</name>
    <name type="common">Swimming crab</name>
    <name type="synonym">Neptunus trituberculatus</name>
    <dbReference type="NCBI Taxonomy" id="210409"/>
    <lineage>
        <taxon>Eukaryota</taxon>
        <taxon>Metazoa</taxon>
        <taxon>Ecdysozoa</taxon>
        <taxon>Arthropoda</taxon>
        <taxon>Crustacea</taxon>
        <taxon>Multicrustacea</taxon>
        <taxon>Malacostraca</taxon>
        <taxon>Eumalacostraca</taxon>
        <taxon>Eucarida</taxon>
        <taxon>Decapoda</taxon>
        <taxon>Pleocyemata</taxon>
        <taxon>Brachyura</taxon>
        <taxon>Eubrachyura</taxon>
        <taxon>Portunoidea</taxon>
        <taxon>Portunidae</taxon>
        <taxon>Portuninae</taxon>
        <taxon>Portunus</taxon>
    </lineage>
</organism>
<protein>
    <submittedName>
        <fullName evidence="2">Uncharacterized protein</fullName>
    </submittedName>
</protein>
<feature type="region of interest" description="Disordered" evidence="1">
    <location>
        <begin position="1"/>
        <end position="65"/>
    </location>
</feature>
<dbReference type="EMBL" id="VSRR010101217">
    <property type="protein sequence ID" value="MPC95162.1"/>
    <property type="molecule type" value="Genomic_DNA"/>
</dbReference>
<evidence type="ECO:0000313" key="3">
    <source>
        <dbReference type="Proteomes" id="UP000324222"/>
    </source>
</evidence>
<gene>
    <name evidence="2" type="ORF">E2C01_090359</name>
</gene>
<proteinExistence type="predicted"/>
<accession>A0A5B7JGD0</accession>
<sequence length="99" mass="10898">MRTHSVAPIEKRKARSTKPRCSSHNQRHYVKKENAKSRCNVNKKKPADQPASQPALTGVRRNHCTPPAAVPLVQAACSQATPHRTTRGRGIMAAAMLYS</sequence>
<keyword evidence="3" id="KW-1185">Reference proteome</keyword>